<name>A0A3R9G8C6_ACIJO</name>
<dbReference type="RefSeq" id="WP_125273692.1">
    <property type="nucleotide sequence ID" value="NZ_RHXE01000007.1"/>
</dbReference>
<dbReference type="EMBL" id="RHXE01000007">
    <property type="protein sequence ID" value="RSE25142.1"/>
    <property type="molecule type" value="Genomic_DNA"/>
</dbReference>
<evidence type="ECO:0000313" key="1">
    <source>
        <dbReference type="EMBL" id="RSE25142.1"/>
    </source>
</evidence>
<dbReference type="Proteomes" id="UP000277537">
    <property type="component" value="Unassembled WGS sequence"/>
</dbReference>
<sequence>MASTQKTTYFIIALRPIKDSESEADFIFGDETLVIDAVEKCSLENLTKSESKIKEAFPKHQIMVTYLPLFESFGLLSKMIDLEKELVESGEIAHVDNDQSRLRKAFDWECKHNTAIHSGNC</sequence>
<comment type="caution">
    <text evidence="1">The sequence shown here is derived from an EMBL/GenBank/DDBJ whole genome shotgun (WGS) entry which is preliminary data.</text>
</comment>
<dbReference type="AlphaFoldDB" id="A0A3R9G8C6"/>
<evidence type="ECO:0000313" key="2">
    <source>
        <dbReference type="Proteomes" id="UP000277537"/>
    </source>
</evidence>
<gene>
    <name evidence="1" type="ORF">EGT73_05330</name>
</gene>
<accession>A0A3R9G8C6</accession>
<organism evidence="1 2">
    <name type="scientific">Acinetobacter johnsonii</name>
    <dbReference type="NCBI Taxonomy" id="40214"/>
    <lineage>
        <taxon>Bacteria</taxon>
        <taxon>Pseudomonadati</taxon>
        <taxon>Pseudomonadota</taxon>
        <taxon>Gammaproteobacteria</taxon>
        <taxon>Moraxellales</taxon>
        <taxon>Moraxellaceae</taxon>
        <taxon>Acinetobacter</taxon>
    </lineage>
</organism>
<reference evidence="1 2" key="1">
    <citation type="submission" date="2018-10" db="EMBL/GenBank/DDBJ databases">
        <title>Transmission dynamics of multidrug resistant bacteria on intensive care unit surfaces.</title>
        <authorList>
            <person name="D'Souza A.W."/>
            <person name="Potter R.F."/>
            <person name="Wallace M."/>
            <person name="Shupe A."/>
            <person name="Patel S."/>
            <person name="Sun S."/>
            <person name="Gul D."/>
            <person name="Kwon J.H."/>
            <person name="Andleeb S."/>
            <person name="Burnham C.-A.D."/>
            <person name="Dantas G."/>
        </authorList>
    </citation>
    <scope>NUCLEOTIDE SEQUENCE [LARGE SCALE GENOMIC DNA]</scope>
    <source>
        <strain evidence="1 2">AJ_385</strain>
    </source>
</reference>
<proteinExistence type="predicted"/>
<protein>
    <submittedName>
        <fullName evidence="1">Uncharacterized protein</fullName>
    </submittedName>
</protein>